<dbReference type="InterPro" id="IPR036388">
    <property type="entry name" value="WH-like_DNA-bd_sf"/>
</dbReference>
<protein>
    <submittedName>
        <fullName evidence="5">Helix-turn-helix protein</fullName>
    </submittedName>
</protein>
<accession>A0A542WZK2</accession>
<dbReference type="PANTHER" id="PTHR33154">
    <property type="entry name" value="TRANSCRIPTIONAL REGULATOR, ARSR FAMILY"/>
    <property type="match status" value="1"/>
</dbReference>
<dbReference type="PRINTS" id="PR00778">
    <property type="entry name" value="HTHARSR"/>
</dbReference>
<dbReference type="PANTHER" id="PTHR33154:SF33">
    <property type="entry name" value="TRANSCRIPTIONAL REPRESSOR SDPR"/>
    <property type="match status" value="1"/>
</dbReference>
<gene>
    <name evidence="5" type="ORF">FB554_3329</name>
</gene>
<organism evidence="5 6">
    <name type="scientific">Barrientosiimonas humi</name>
    <dbReference type="NCBI Taxonomy" id="999931"/>
    <lineage>
        <taxon>Bacteria</taxon>
        <taxon>Bacillati</taxon>
        <taxon>Actinomycetota</taxon>
        <taxon>Actinomycetes</taxon>
        <taxon>Micrococcales</taxon>
        <taxon>Dermacoccaceae</taxon>
        <taxon>Barrientosiimonas</taxon>
    </lineage>
</organism>
<keyword evidence="6" id="KW-1185">Reference proteome</keyword>
<keyword evidence="2" id="KW-0238">DNA-binding</keyword>
<proteinExistence type="predicted"/>
<keyword evidence="3" id="KW-0804">Transcription</keyword>
<dbReference type="InterPro" id="IPR001845">
    <property type="entry name" value="HTH_ArsR_DNA-bd_dom"/>
</dbReference>
<dbReference type="CDD" id="cd00090">
    <property type="entry name" value="HTH_ARSR"/>
    <property type="match status" value="1"/>
</dbReference>
<dbReference type="OrthoDB" id="4158481at2"/>
<dbReference type="AlphaFoldDB" id="A0A542WZK2"/>
<name>A0A542WZK2_9MICO</name>
<dbReference type="GO" id="GO:0003700">
    <property type="term" value="F:DNA-binding transcription factor activity"/>
    <property type="evidence" value="ECO:0007669"/>
    <property type="project" value="InterPro"/>
</dbReference>
<dbReference type="Pfam" id="PF12840">
    <property type="entry name" value="HTH_20"/>
    <property type="match status" value="1"/>
</dbReference>
<keyword evidence="1" id="KW-0805">Transcription regulation</keyword>
<evidence type="ECO:0000256" key="1">
    <source>
        <dbReference type="ARBA" id="ARBA00023015"/>
    </source>
</evidence>
<feature type="domain" description="HTH arsR-type" evidence="4">
    <location>
        <begin position="9"/>
        <end position="113"/>
    </location>
</feature>
<dbReference type="RefSeq" id="WP_142007772.1">
    <property type="nucleotide sequence ID" value="NZ_CAJTBP010000001.1"/>
</dbReference>
<dbReference type="Gene3D" id="1.10.10.10">
    <property type="entry name" value="Winged helix-like DNA-binding domain superfamily/Winged helix DNA-binding domain"/>
    <property type="match status" value="1"/>
</dbReference>
<evidence type="ECO:0000313" key="6">
    <source>
        <dbReference type="Proteomes" id="UP000318336"/>
    </source>
</evidence>
<comment type="caution">
    <text evidence="5">The sequence shown here is derived from an EMBL/GenBank/DDBJ whole genome shotgun (WGS) entry which is preliminary data.</text>
</comment>
<dbReference type="SMART" id="SM00418">
    <property type="entry name" value="HTH_ARSR"/>
    <property type="match status" value="1"/>
</dbReference>
<evidence type="ECO:0000256" key="2">
    <source>
        <dbReference type="ARBA" id="ARBA00023125"/>
    </source>
</evidence>
<dbReference type="SUPFAM" id="SSF46785">
    <property type="entry name" value="Winged helix' DNA-binding domain"/>
    <property type="match status" value="1"/>
</dbReference>
<reference evidence="5 6" key="1">
    <citation type="submission" date="2019-06" db="EMBL/GenBank/DDBJ databases">
        <title>Sequencing the genomes of 1000 actinobacteria strains.</title>
        <authorList>
            <person name="Klenk H.-P."/>
        </authorList>
    </citation>
    <scope>NUCLEOTIDE SEQUENCE [LARGE SCALE GENOMIC DNA]</scope>
    <source>
        <strain evidence="5 6">DSM 24617</strain>
    </source>
</reference>
<evidence type="ECO:0000256" key="3">
    <source>
        <dbReference type="ARBA" id="ARBA00023163"/>
    </source>
</evidence>
<evidence type="ECO:0000259" key="4">
    <source>
        <dbReference type="SMART" id="SM00418"/>
    </source>
</evidence>
<dbReference type="Proteomes" id="UP000318336">
    <property type="component" value="Unassembled WGS sequence"/>
</dbReference>
<evidence type="ECO:0000313" key="5">
    <source>
        <dbReference type="EMBL" id="TQL29016.1"/>
    </source>
</evidence>
<dbReference type="InterPro" id="IPR051081">
    <property type="entry name" value="HTH_MetalResp_TranReg"/>
</dbReference>
<dbReference type="GO" id="GO:0003677">
    <property type="term" value="F:DNA binding"/>
    <property type="evidence" value="ECO:0007669"/>
    <property type="project" value="UniProtKB-KW"/>
</dbReference>
<dbReference type="InterPro" id="IPR036390">
    <property type="entry name" value="WH_DNA-bd_sf"/>
</dbReference>
<dbReference type="InterPro" id="IPR011991">
    <property type="entry name" value="ArsR-like_HTH"/>
</dbReference>
<sequence length="191" mass="20857">MSWEDEALQRLRATAHPVRLRIMSLLTGAELSAAEVARELDLTQANASYHLRRLSDAGKVEVVGTQNVRGGKAKKYRYTEFRGSDDGPQPWRGAESSPGSLQAILEAVGVELQRRAAQHGHHPAVQTQQVFADLETWLPPEVWAQVVDHVEQASRLAHAAALPPRTEGAVPVSIVASLFTMPGEAARTERS</sequence>
<dbReference type="EMBL" id="VFOK01000002">
    <property type="protein sequence ID" value="TQL29016.1"/>
    <property type="molecule type" value="Genomic_DNA"/>
</dbReference>